<dbReference type="Pfam" id="PF12801">
    <property type="entry name" value="Fer4_5"/>
    <property type="match status" value="1"/>
</dbReference>
<dbReference type="PANTHER" id="PTHR30176">
    <property type="entry name" value="FERREDOXIN-TYPE PROTEIN NAPH"/>
    <property type="match status" value="1"/>
</dbReference>
<dbReference type="InterPro" id="IPR017900">
    <property type="entry name" value="4Fe4S_Fe_S_CS"/>
</dbReference>
<dbReference type="RefSeq" id="WP_196103397.1">
    <property type="nucleotide sequence ID" value="NZ_CP064942.1"/>
</dbReference>
<dbReference type="Proteomes" id="UP000594800">
    <property type="component" value="Chromosome"/>
</dbReference>
<dbReference type="InterPro" id="IPR017896">
    <property type="entry name" value="4Fe4S_Fe-S-bd"/>
</dbReference>
<dbReference type="GO" id="GO:0005886">
    <property type="term" value="C:plasma membrane"/>
    <property type="evidence" value="ECO:0007669"/>
    <property type="project" value="TreeGrafter"/>
</dbReference>
<evidence type="ECO:0000256" key="3">
    <source>
        <dbReference type="ARBA" id="ARBA00022723"/>
    </source>
</evidence>
<dbReference type="GO" id="GO:0046872">
    <property type="term" value="F:metal ion binding"/>
    <property type="evidence" value="ECO:0007669"/>
    <property type="project" value="UniProtKB-KW"/>
</dbReference>
<keyword evidence="7" id="KW-0472">Membrane</keyword>
<dbReference type="InterPro" id="IPR014116">
    <property type="entry name" value="Cyt_c_oxidase_cbb3_FixG"/>
</dbReference>
<keyword evidence="4" id="KW-0249">Electron transport</keyword>
<keyword evidence="3" id="KW-0479">Metal-binding</keyword>
<keyword evidence="2" id="KW-0004">4Fe-4S</keyword>
<sequence length="513" mass="57919">MSSTNDAPVLYAPREPIFPRRVSGRFRTLKWWIMGITLGIYYLTPWLRWDRGPEMPDQAVLVDLADRRFFFFWIEIWPHEFYFVAGLLIMSGLGLFLFTAALGRVWCGYTCPQTVWTDLYILVERWIEGDRNARVKLWNAPWSVRKARLRITKWIVWLLIGLLTGGAWVFYFTDAPTLAADLWRFEAHPVAYTTIGILTATTFIFGGFMREQVCIYMCPWPRIQGAMMDEDTITVAYREWRGEPRGKGNVRRRSMEEAMKAEAAAQAAGPGQQARYPVIPMPGQERTREPVTTGPGDCIDCMACVNVCPMGIDIREGQQLACITCALCIDACDDVMEKIGKPRGLIDYMALKDEAAERAGAEPTPVWKHVLRFRTILYTALWSLVGVGLVFALFIRPEVEMTVAPIRNPTFVIMSDGAIRNAYDVRLLNKQHEARTFELSLESAADLSLSIDNGSNLTVEVPADEILERRVYVTAPAGSEAASADRTELRLWVEDTGNANRAGVDTIFNGATQ</sequence>
<evidence type="ECO:0000256" key="6">
    <source>
        <dbReference type="ARBA" id="ARBA00023014"/>
    </source>
</evidence>
<evidence type="ECO:0000313" key="10">
    <source>
        <dbReference type="Proteomes" id="UP000594800"/>
    </source>
</evidence>
<feature type="transmembrane region" description="Helical" evidence="7">
    <location>
        <begin position="154"/>
        <end position="171"/>
    </location>
</feature>
<evidence type="ECO:0000256" key="2">
    <source>
        <dbReference type="ARBA" id="ARBA00022485"/>
    </source>
</evidence>
<dbReference type="SUPFAM" id="SSF54862">
    <property type="entry name" value="4Fe-4S ferredoxins"/>
    <property type="match status" value="1"/>
</dbReference>
<dbReference type="PANTHER" id="PTHR30176:SF3">
    <property type="entry name" value="FERREDOXIN-TYPE PROTEIN NAPH"/>
    <property type="match status" value="1"/>
</dbReference>
<keyword evidence="7" id="KW-0812">Transmembrane</keyword>
<keyword evidence="7" id="KW-1133">Transmembrane helix</keyword>
<dbReference type="PROSITE" id="PS00198">
    <property type="entry name" value="4FE4S_FER_1"/>
    <property type="match status" value="1"/>
</dbReference>
<organism evidence="9 10">
    <name type="scientific">Pontivivens ytuae</name>
    <dbReference type="NCBI Taxonomy" id="2789856"/>
    <lineage>
        <taxon>Bacteria</taxon>
        <taxon>Pseudomonadati</taxon>
        <taxon>Pseudomonadota</taxon>
        <taxon>Alphaproteobacteria</taxon>
        <taxon>Rhodobacterales</taxon>
        <taxon>Paracoccaceae</taxon>
        <taxon>Pontivivens</taxon>
    </lineage>
</organism>
<evidence type="ECO:0000259" key="8">
    <source>
        <dbReference type="PROSITE" id="PS51379"/>
    </source>
</evidence>
<evidence type="ECO:0000256" key="7">
    <source>
        <dbReference type="SAM" id="Phobius"/>
    </source>
</evidence>
<keyword evidence="5" id="KW-0408">Iron</keyword>
<gene>
    <name evidence="9" type="primary">ccoG</name>
    <name evidence="9" type="ORF">I0K15_20865</name>
</gene>
<dbReference type="Pfam" id="PF11614">
    <property type="entry name" value="FixG_C"/>
    <property type="match status" value="1"/>
</dbReference>
<accession>A0A7S9QCQ9</accession>
<dbReference type="InterPro" id="IPR013783">
    <property type="entry name" value="Ig-like_fold"/>
</dbReference>
<keyword evidence="1" id="KW-0813">Transport</keyword>
<reference evidence="9 10" key="1">
    <citation type="submission" date="2020-11" db="EMBL/GenBank/DDBJ databases">
        <title>Description of Pontivivens ytuae sp. nov. isolated from deep sea sediment of Mariana Trench.</title>
        <authorList>
            <person name="Wang Z."/>
            <person name="Sun Q.-L."/>
            <person name="Xu X.-D."/>
            <person name="Tang Y.-Z."/>
            <person name="Zhang J."/>
        </authorList>
    </citation>
    <scope>NUCLEOTIDE SEQUENCE [LARGE SCALE GENOMIC DNA]</scope>
    <source>
        <strain evidence="9 10">MT2928</strain>
    </source>
</reference>
<dbReference type="NCBIfam" id="TIGR02745">
    <property type="entry name" value="ccoG_rdxA_fixG"/>
    <property type="match status" value="1"/>
</dbReference>
<dbReference type="EMBL" id="CP064942">
    <property type="protein sequence ID" value="QPH54188.1"/>
    <property type="molecule type" value="Genomic_DNA"/>
</dbReference>
<feature type="transmembrane region" description="Helical" evidence="7">
    <location>
        <begin position="376"/>
        <end position="395"/>
    </location>
</feature>
<evidence type="ECO:0000313" key="9">
    <source>
        <dbReference type="EMBL" id="QPH54188.1"/>
    </source>
</evidence>
<dbReference type="AlphaFoldDB" id="A0A7S9QCQ9"/>
<protein>
    <submittedName>
        <fullName evidence="9">Cytochrome c oxidase accessory protein CcoG</fullName>
    </submittedName>
</protein>
<dbReference type="PROSITE" id="PS51379">
    <property type="entry name" value="4FE4S_FER_2"/>
    <property type="match status" value="1"/>
</dbReference>
<name>A0A7S9QCQ9_9RHOB</name>
<dbReference type="Gene3D" id="2.60.40.10">
    <property type="entry name" value="Immunoglobulins"/>
    <property type="match status" value="1"/>
</dbReference>
<feature type="transmembrane region" description="Helical" evidence="7">
    <location>
        <begin position="29"/>
        <end position="47"/>
    </location>
</feature>
<evidence type="ECO:0000256" key="5">
    <source>
        <dbReference type="ARBA" id="ARBA00023004"/>
    </source>
</evidence>
<proteinExistence type="predicted"/>
<feature type="transmembrane region" description="Helical" evidence="7">
    <location>
        <begin position="191"/>
        <end position="209"/>
    </location>
</feature>
<evidence type="ECO:0000256" key="4">
    <source>
        <dbReference type="ARBA" id="ARBA00022982"/>
    </source>
</evidence>
<dbReference type="InterPro" id="IPR051684">
    <property type="entry name" value="Electron_Trans/Redox"/>
</dbReference>
<dbReference type="InterPro" id="IPR032879">
    <property type="entry name" value="FixG_C"/>
</dbReference>
<keyword evidence="10" id="KW-1185">Reference proteome</keyword>
<feature type="transmembrane region" description="Helical" evidence="7">
    <location>
        <begin position="81"/>
        <end position="102"/>
    </location>
</feature>
<feature type="domain" description="4Fe-4S ferredoxin-type" evidence="8">
    <location>
        <begin position="289"/>
        <end position="317"/>
    </location>
</feature>
<dbReference type="GO" id="GO:0051539">
    <property type="term" value="F:4 iron, 4 sulfur cluster binding"/>
    <property type="evidence" value="ECO:0007669"/>
    <property type="project" value="UniProtKB-KW"/>
</dbReference>
<keyword evidence="6" id="KW-0411">Iron-sulfur</keyword>
<dbReference type="Pfam" id="PF13746">
    <property type="entry name" value="Fer4_18"/>
    <property type="match status" value="2"/>
</dbReference>
<dbReference type="KEGG" id="poz:I0K15_20865"/>
<evidence type="ECO:0000256" key="1">
    <source>
        <dbReference type="ARBA" id="ARBA00022448"/>
    </source>
</evidence>